<dbReference type="GO" id="GO:0005737">
    <property type="term" value="C:cytoplasm"/>
    <property type="evidence" value="ECO:0007669"/>
    <property type="project" value="TreeGrafter"/>
</dbReference>
<accession>A0A1B3ZEV7</accession>
<dbReference type="PANTHER" id="PTHR42850">
    <property type="entry name" value="METALLOPHOSPHOESTERASE"/>
    <property type="match status" value="1"/>
</dbReference>
<evidence type="ECO:0000256" key="1">
    <source>
        <dbReference type="ARBA" id="ARBA00008950"/>
    </source>
</evidence>
<dbReference type="InterPro" id="IPR024654">
    <property type="entry name" value="Calcineurin-like_PHP_lpxH"/>
</dbReference>
<dbReference type="Proteomes" id="UP000094256">
    <property type="component" value="Chromosome"/>
</dbReference>
<organism evidence="3 4">
    <name type="scientific">Sphingomonas panacis</name>
    <dbReference type="NCBI Taxonomy" id="1560345"/>
    <lineage>
        <taxon>Bacteria</taxon>
        <taxon>Pseudomonadati</taxon>
        <taxon>Pseudomonadota</taxon>
        <taxon>Alphaproteobacteria</taxon>
        <taxon>Sphingomonadales</taxon>
        <taxon>Sphingomonadaceae</taxon>
        <taxon>Sphingomonas</taxon>
    </lineage>
</organism>
<dbReference type="SUPFAM" id="SSF56300">
    <property type="entry name" value="Metallo-dependent phosphatases"/>
    <property type="match status" value="1"/>
</dbReference>
<dbReference type="KEGG" id="span:AWL63_20415"/>
<comment type="similarity">
    <text evidence="1">Belongs to the metallophosphoesterase superfamily. YfcE family.</text>
</comment>
<dbReference type="InterPro" id="IPR011152">
    <property type="entry name" value="Pesterase_MJ0912"/>
</dbReference>
<feature type="domain" description="Calcineurin-like phosphoesterase" evidence="2">
    <location>
        <begin position="1"/>
        <end position="182"/>
    </location>
</feature>
<evidence type="ECO:0000313" key="3">
    <source>
        <dbReference type="EMBL" id="AOH85966.1"/>
    </source>
</evidence>
<dbReference type="EMBL" id="CP014168">
    <property type="protein sequence ID" value="AOH85966.1"/>
    <property type="molecule type" value="Genomic_DNA"/>
</dbReference>
<dbReference type="OrthoDB" id="9813918at2"/>
<evidence type="ECO:0000259" key="2">
    <source>
        <dbReference type="Pfam" id="PF12850"/>
    </source>
</evidence>
<dbReference type="AlphaFoldDB" id="A0A1B3ZEV7"/>
<protein>
    <submittedName>
        <fullName evidence="3">Metallophosphoesterase</fullName>
    </submittedName>
</protein>
<dbReference type="Gene3D" id="3.60.21.10">
    <property type="match status" value="1"/>
</dbReference>
<dbReference type="InterPro" id="IPR029052">
    <property type="entry name" value="Metallo-depent_PP-like"/>
</dbReference>
<gene>
    <name evidence="3" type="ORF">AWL63_20415</name>
</gene>
<dbReference type="RefSeq" id="WP_069206494.1">
    <property type="nucleotide sequence ID" value="NZ_CP014168.1"/>
</dbReference>
<dbReference type="STRING" id="1560345.AWL63_20415"/>
<keyword evidence="4" id="KW-1185">Reference proteome</keyword>
<proteinExistence type="inferred from homology"/>
<sequence length="244" mass="26944">MKIAAISDIHGNLAALDAVLSDIQKIGVDQVVNLGDICSGSLFPRETAERLIPMGLPTVRGNHERQVLTLSVEQMGPSDRYAAETLTPAHLEWFDSLPSTIRLNDEVLLVHGTPDSDLTYFLETVGPEGLRRATRAEIRDRAGTVDARVILCGHTHLARVETLDDGRLIVNPGSVGLPAYDDDRPYPHVVEAESPHARYAIVSNDGRGWSAEIRRVEYDWEQAARVAETNGRHEWARALRTGRT</sequence>
<name>A0A1B3ZEV7_9SPHN</name>
<evidence type="ECO:0000313" key="4">
    <source>
        <dbReference type="Proteomes" id="UP000094256"/>
    </source>
</evidence>
<dbReference type="Pfam" id="PF12850">
    <property type="entry name" value="Metallophos_2"/>
    <property type="match status" value="1"/>
</dbReference>
<dbReference type="PIRSF" id="PIRSF000883">
    <property type="entry name" value="Pesterase_MJ0912"/>
    <property type="match status" value="1"/>
</dbReference>
<reference evidence="3 4" key="1">
    <citation type="submission" date="2016-01" db="EMBL/GenBank/DDBJ databases">
        <title>Complete genome and mega plasmid sequence of Sphingomonas panacis DCY99 elicits systemic resistance in rice to Xanthomonas oryzae.</title>
        <authorList>
            <person name="Kim Y.J."/>
            <person name="Yang D.C."/>
            <person name="Sing P."/>
        </authorList>
    </citation>
    <scope>NUCLEOTIDE SEQUENCE [LARGE SCALE GENOMIC DNA]</scope>
    <source>
        <strain evidence="3 4">DCY99</strain>
    </source>
</reference>
<dbReference type="PANTHER" id="PTHR42850:SF2">
    <property type="entry name" value="BLL5683 PROTEIN"/>
    <property type="match status" value="1"/>
</dbReference>
<dbReference type="InterPro" id="IPR050126">
    <property type="entry name" value="Ap4A_hydrolase"/>
</dbReference>
<dbReference type="GO" id="GO:0016791">
    <property type="term" value="F:phosphatase activity"/>
    <property type="evidence" value="ECO:0007669"/>
    <property type="project" value="TreeGrafter"/>
</dbReference>